<dbReference type="GO" id="GO:0016567">
    <property type="term" value="P:protein ubiquitination"/>
    <property type="evidence" value="ECO:0007669"/>
    <property type="project" value="InterPro"/>
</dbReference>
<dbReference type="EMBL" id="CAJNDS010000660">
    <property type="protein sequence ID" value="CAE7226104.1"/>
    <property type="molecule type" value="Genomic_DNA"/>
</dbReference>
<dbReference type="Gene3D" id="3.30.40.10">
    <property type="entry name" value="Zinc/RING finger domain, C3HC4 (zinc finger)"/>
    <property type="match status" value="1"/>
</dbReference>
<dbReference type="PANTHER" id="PTHR46573:SF1">
    <property type="entry name" value="WD REPEAT, SAM AND U-BOX DOMAIN-CONTAINING PROTEIN 1"/>
    <property type="match status" value="1"/>
</dbReference>
<evidence type="ECO:0000256" key="1">
    <source>
        <dbReference type="SAM" id="Coils"/>
    </source>
</evidence>
<comment type="caution">
    <text evidence="3">The sequence shown here is derived from an EMBL/GenBank/DDBJ whole genome shotgun (WGS) entry which is preliminary data.</text>
</comment>
<dbReference type="Pfam" id="PF04564">
    <property type="entry name" value="U-box"/>
    <property type="match status" value="1"/>
</dbReference>
<accession>A0A812KLF5</accession>
<evidence type="ECO:0000313" key="4">
    <source>
        <dbReference type="Proteomes" id="UP000604046"/>
    </source>
</evidence>
<proteinExistence type="predicted"/>
<name>A0A812KLF5_9DINO</name>
<dbReference type="InterPro" id="IPR003613">
    <property type="entry name" value="Ubox_domain"/>
</dbReference>
<dbReference type="Proteomes" id="UP000604046">
    <property type="component" value="Unassembled WGS sequence"/>
</dbReference>
<dbReference type="InterPro" id="IPR052085">
    <property type="entry name" value="WD-SAM-U-box"/>
</dbReference>
<sequence>MSVQPAQDSASDCHMRIIMESLARRLEEDPEEFCCPISLCLFEDPVRAEDGKTYERKAIQEALRHRTASPLTNLFMGRRLVPDEKMKTAIVEFKEKLVEEVVSHAPFMSHLQALKLLFRAEGFVREKLPDPIAKDSLMTILMRKAQLPSPLRGDALVELCRMCQDATVDLKMVVEKFVVKLGMKSQLADLDDQTIARFCLAAHVPPKSPCCHAVDREQACRLALKSFDEFGARQLWKFVQKHAVCGNPEWVKAAALVMAARHNLITVSPELPCNISRQAVDYMQDRAMAVSHAREVFRTDLGLDDPLGGSVQVQAQLLLGMASQQEEPAAQVELLLEAAYVDPSNTEVLGHLKEFFTNELQSKGRMAREDAFISFLLDAHGCIPEEFLGKLPLEDGTIRALRPESAFRLADQLQSAGRGEDGAKVVLTACKELEEEGDMKSQVLAQQASLKAYNMSGYSQEALHLVLSITSRRLMQVQMEYQDLQQKCSEQEERIELLTSEQKRVRQEERSGVQPTMTVEWDVSHVDGSFMCKGESSTSPQFEIAGTGVAAWLRYYPQGTTSAEDEFASLYLFVDKESVVSCDVAVDTERKSMENSPIIAGGGRGWANFVKVGVHKKISISVHSVQLAGSRLTFVYHQA</sequence>
<dbReference type="CDD" id="cd00121">
    <property type="entry name" value="MATH"/>
    <property type="match status" value="1"/>
</dbReference>
<dbReference type="AlphaFoldDB" id="A0A812KLF5"/>
<dbReference type="InterPro" id="IPR002083">
    <property type="entry name" value="MATH/TRAF_dom"/>
</dbReference>
<keyword evidence="1" id="KW-0175">Coiled coil</keyword>
<reference evidence="3" key="1">
    <citation type="submission" date="2021-02" db="EMBL/GenBank/DDBJ databases">
        <authorList>
            <person name="Dougan E. K."/>
            <person name="Rhodes N."/>
            <person name="Thang M."/>
            <person name="Chan C."/>
        </authorList>
    </citation>
    <scope>NUCLEOTIDE SEQUENCE</scope>
</reference>
<gene>
    <name evidence="3" type="primary">PUB51</name>
    <name evidence="3" type="ORF">SNAT2548_LOCUS8773</name>
</gene>
<dbReference type="SUPFAM" id="SSF49599">
    <property type="entry name" value="TRAF domain-like"/>
    <property type="match status" value="1"/>
</dbReference>
<feature type="coiled-coil region" evidence="1">
    <location>
        <begin position="467"/>
        <end position="508"/>
    </location>
</feature>
<dbReference type="PANTHER" id="PTHR46573">
    <property type="entry name" value="WD REPEAT, SAM AND U-BOX DOMAIN-CONTAINING PROTEIN 1"/>
    <property type="match status" value="1"/>
</dbReference>
<dbReference type="GO" id="GO:0004842">
    <property type="term" value="F:ubiquitin-protein transferase activity"/>
    <property type="evidence" value="ECO:0007669"/>
    <property type="project" value="InterPro"/>
</dbReference>
<feature type="domain" description="U-box" evidence="2">
    <location>
        <begin position="28"/>
        <end position="107"/>
    </location>
</feature>
<evidence type="ECO:0000313" key="3">
    <source>
        <dbReference type="EMBL" id="CAE7226104.1"/>
    </source>
</evidence>
<organism evidence="3 4">
    <name type="scientific">Symbiodinium natans</name>
    <dbReference type="NCBI Taxonomy" id="878477"/>
    <lineage>
        <taxon>Eukaryota</taxon>
        <taxon>Sar</taxon>
        <taxon>Alveolata</taxon>
        <taxon>Dinophyceae</taxon>
        <taxon>Suessiales</taxon>
        <taxon>Symbiodiniaceae</taxon>
        <taxon>Symbiodinium</taxon>
    </lineage>
</organism>
<protein>
    <submittedName>
        <fullName evidence="3">PUB51 protein</fullName>
    </submittedName>
</protein>
<dbReference type="InterPro" id="IPR013083">
    <property type="entry name" value="Znf_RING/FYVE/PHD"/>
</dbReference>
<dbReference type="CDD" id="cd16655">
    <property type="entry name" value="RING-Ubox_WDSUB1-like"/>
    <property type="match status" value="1"/>
</dbReference>
<dbReference type="OrthoDB" id="10064100at2759"/>
<evidence type="ECO:0000259" key="2">
    <source>
        <dbReference type="PROSITE" id="PS51698"/>
    </source>
</evidence>
<dbReference type="SMART" id="SM00504">
    <property type="entry name" value="Ubox"/>
    <property type="match status" value="1"/>
</dbReference>
<keyword evidence="4" id="KW-1185">Reference proteome</keyword>
<dbReference type="SUPFAM" id="SSF57850">
    <property type="entry name" value="RING/U-box"/>
    <property type="match status" value="1"/>
</dbReference>
<dbReference type="PROSITE" id="PS51698">
    <property type="entry name" value="U_BOX"/>
    <property type="match status" value="1"/>
</dbReference>